<dbReference type="InterPro" id="IPR050109">
    <property type="entry name" value="HTH-type_TetR-like_transc_reg"/>
</dbReference>
<accession>A0ABS2TWR2</accession>
<dbReference type="PROSITE" id="PS50977">
    <property type="entry name" value="HTH_TETR_2"/>
    <property type="match status" value="1"/>
</dbReference>
<dbReference type="InterPro" id="IPR001647">
    <property type="entry name" value="HTH_TetR"/>
</dbReference>
<feature type="compositionally biased region" description="Gly residues" evidence="5">
    <location>
        <begin position="128"/>
        <end position="140"/>
    </location>
</feature>
<dbReference type="SUPFAM" id="SSF48498">
    <property type="entry name" value="Tetracyclin repressor-like, C-terminal domain"/>
    <property type="match status" value="1"/>
</dbReference>
<feature type="region of interest" description="Disordered" evidence="5">
    <location>
        <begin position="122"/>
        <end position="171"/>
    </location>
</feature>
<evidence type="ECO:0000313" key="8">
    <source>
        <dbReference type="Proteomes" id="UP000749040"/>
    </source>
</evidence>
<dbReference type="RefSeq" id="WP_205359285.1">
    <property type="nucleotide sequence ID" value="NZ_JADKYB010000013.1"/>
</dbReference>
<dbReference type="InterPro" id="IPR036271">
    <property type="entry name" value="Tet_transcr_reg_TetR-rel_C_sf"/>
</dbReference>
<dbReference type="PANTHER" id="PTHR30055">
    <property type="entry name" value="HTH-TYPE TRANSCRIPTIONAL REGULATOR RUTR"/>
    <property type="match status" value="1"/>
</dbReference>
<evidence type="ECO:0000259" key="6">
    <source>
        <dbReference type="PROSITE" id="PS50977"/>
    </source>
</evidence>
<dbReference type="Pfam" id="PF00440">
    <property type="entry name" value="TetR_N"/>
    <property type="match status" value="1"/>
</dbReference>
<dbReference type="InterPro" id="IPR025996">
    <property type="entry name" value="MT1864/Rv1816-like_C"/>
</dbReference>
<gene>
    <name evidence="7" type="ORF">ITX44_23275</name>
</gene>
<dbReference type="InterPro" id="IPR009057">
    <property type="entry name" value="Homeodomain-like_sf"/>
</dbReference>
<evidence type="ECO:0000256" key="1">
    <source>
        <dbReference type="ARBA" id="ARBA00023015"/>
    </source>
</evidence>
<proteinExistence type="predicted"/>
<comment type="caution">
    <text evidence="7">The sequence shown here is derived from an EMBL/GenBank/DDBJ whole genome shotgun (WGS) entry which is preliminary data.</text>
</comment>
<organism evidence="7 8">
    <name type="scientific">Actinacidiphila acididurans</name>
    <dbReference type="NCBI Taxonomy" id="2784346"/>
    <lineage>
        <taxon>Bacteria</taxon>
        <taxon>Bacillati</taxon>
        <taxon>Actinomycetota</taxon>
        <taxon>Actinomycetes</taxon>
        <taxon>Kitasatosporales</taxon>
        <taxon>Streptomycetaceae</taxon>
        <taxon>Actinacidiphila</taxon>
    </lineage>
</organism>
<dbReference type="SUPFAM" id="SSF46689">
    <property type="entry name" value="Homeodomain-like"/>
    <property type="match status" value="1"/>
</dbReference>
<keyword evidence="8" id="KW-1185">Reference proteome</keyword>
<name>A0ABS2TWR2_9ACTN</name>
<evidence type="ECO:0000256" key="5">
    <source>
        <dbReference type="SAM" id="MobiDB-lite"/>
    </source>
</evidence>
<keyword evidence="2 4" id="KW-0238">DNA-binding</keyword>
<feature type="domain" description="HTH tetR-type" evidence="6">
    <location>
        <begin position="9"/>
        <end position="69"/>
    </location>
</feature>
<dbReference type="EMBL" id="JADKYB010000013">
    <property type="protein sequence ID" value="MBM9507406.1"/>
    <property type="molecule type" value="Genomic_DNA"/>
</dbReference>
<feature type="DNA-binding region" description="H-T-H motif" evidence="4">
    <location>
        <begin position="32"/>
        <end position="51"/>
    </location>
</feature>
<evidence type="ECO:0000256" key="2">
    <source>
        <dbReference type="ARBA" id="ARBA00023125"/>
    </source>
</evidence>
<keyword evidence="3" id="KW-0804">Transcription</keyword>
<protein>
    <submittedName>
        <fullName evidence="7">TetR/AcrR family transcriptional regulator</fullName>
    </submittedName>
</protein>
<reference evidence="7 8" key="1">
    <citation type="submission" date="2021-01" db="EMBL/GenBank/DDBJ databases">
        <title>Streptomyces acididurans sp. nov., isolated from a peat swamp forest soil.</title>
        <authorList>
            <person name="Chantavorakit T."/>
            <person name="Duangmal K."/>
        </authorList>
    </citation>
    <scope>NUCLEOTIDE SEQUENCE [LARGE SCALE GENOMIC DNA]</scope>
    <source>
        <strain evidence="7 8">KK5PA1</strain>
    </source>
</reference>
<evidence type="ECO:0000256" key="3">
    <source>
        <dbReference type="ARBA" id="ARBA00023163"/>
    </source>
</evidence>
<dbReference type="PANTHER" id="PTHR30055:SF220">
    <property type="entry name" value="TETR-FAMILY REGULATORY PROTEIN"/>
    <property type="match status" value="1"/>
</dbReference>
<keyword evidence="1" id="KW-0805">Transcription regulation</keyword>
<sequence>MSRTTYHHGDLANALVDAGVGLARTGGPEAVVLREAARRAGVSATAAYRHFSGQQDLLEHVKQRALAMLAARITAALDAVPPAADPGETAVARLVAAGWAYTDFARTEPGCFATAFRRTTAEPAGPLEGAGGDPAGGPGEGSAANSGDGSGGSSEASSGKDDGLDDDGDGVRDDAAFSLLGGIVDELVAAGRMPEETRPDAEYAAWAAVHGVSVLLLDGPLRHLDTKAQEAVIDRTIRLVVDGLAGPGLR</sequence>
<dbReference type="Pfam" id="PF13305">
    <property type="entry name" value="TetR_C_33"/>
    <property type="match status" value="1"/>
</dbReference>
<dbReference type="Proteomes" id="UP000749040">
    <property type="component" value="Unassembled WGS sequence"/>
</dbReference>
<feature type="compositionally biased region" description="Low complexity" evidence="5">
    <location>
        <begin position="141"/>
        <end position="157"/>
    </location>
</feature>
<evidence type="ECO:0000256" key="4">
    <source>
        <dbReference type="PROSITE-ProRule" id="PRU00335"/>
    </source>
</evidence>
<evidence type="ECO:0000313" key="7">
    <source>
        <dbReference type="EMBL" id="MBM9507406.1"/>
    </source>
</evidence>
<dbReference type="Gene3D" id="1.10.357.10">
    <property type="entry name" value="Tetracycline Repressor, domain 2"/>
    <property type="match status" value="2"/>
</dbReference>